<reference evidence="2" key="1">
    <citation type="submission" date="2021-03" db="EMBL/GenBank/DDBJ databases">
        <title>Draft genome sequence of rust myrtle Austropuccinia psidii MF-1, a brazilian biotype.</title>
        <authorList>
            <person name="Quecine M.C."/>
            <person name="Pachon D.M.R."/>
            <person name="Bonatelli M.L."/>
            <person name="Correr F.H."/>
            <person name="Franceschini L.M."/>
            <person name="Leite T.F."/>
            <person name="Margarido G.R.A."/>
            <person name="Almeida C.A."/>
            <person name="Ferrarezi J.A."/>
            <person name="Labate C.A."/>
        </authorList>
    </citation>
    <scope>NUCLEOTIDE SEQUENCE</scope>
    <source>
        <strain evidence="2">MF-1</strain>
    </source>
</reference>
<protein>
    <submittedName>
        <fullName evidence="2">Uncharacterized protein</fullName>
    </submittedName>
</protein>
<name>A0A9Q3GZY6_9BASI</name>
<keyword evidence="3" id="KW-1185">Reference proteome</keyword>
<comment type="caution">
    <text evidence="2">The sequence shown here is derived from an EMBL/GenBank/DDBJ whole genome shotgun (WGS) entry which is preliminary data.</text>
</comment>
<accession>A0A9Q3GZY6</accession>
<feature type="region of interest" description="Disordered" evidence="1">
    <location>
        <begin position="1"/>
        <end position="20"/>
    </location>
</feature>
<evidence type="ECO:0000313" key="3">
    <source>
        <dbReference type="Proteomes" id="UP000765509"/>
    </source>
</evidence>
<organism evidence="2 3">
    <name type="scientific">Austropuccinia psidii MF-1</name>
    <dbReference type="NCBI Taxonomy" id="1389203"/>
    <lineage>
        <taxon>Eukaryota</taxon>
        <taxon>Fungi</taxon>
        <taxon>Dikarya</taxon>
        <taxon>Basidiomycota</taxon>
        <taxon>Pucciniomycotina</taxon>
        <taxon>Pucciniomycetes</taxon>
        <taxon>Pucciniales</taxon>
        <taxon>Sphaerophragmiaceae</taxon>
        <taxon>Austropuccinia</taxon>
    </lineage>
</organism>
<evidence type="ECO:0000313" key="2">
    <source>
        <dbReference type="EMBL" id="MBW0486668.1"/>
    </source>
</evidence>
<sequence length="241" mass="26831">MGPLDPFWPKGSKGEVHQPPNHKWAHLSQFWPKNPTNPELSKTTLGPKIGPEPQNGHNSVHGLWKPPEATISASIKDSPQFQGKTFPSSMHPVLKDPGVVHIWYNILSCTIFAQQSIGDIFKTKLHDSKSSPQSITNFKGGCFSYSVWKFCVGYQKTIQVPQPPGPSEVGLLILIRTILREILRVYHSFQSFSRHQVLSIPWTTQLGHTGSNQASFMALAHLGQFIFHCGNSVPQFNSQDG</sequence>
<dbReference type="EMBL" id="AVOT02008762">
    <property type="protein sequence ID" value="MBW0486668.1"/>
    <property type="molecule type" value="Genomic_DNA"/>
</dbReference>
<dbReference type="Proteomes" id="UP000765509">
    <property type="component" value="Unassembled WGS sequence"/>
</dbReference>
<dbReference type="AlphaFoldDB" id="A0A9Q3GZY6"/>
<evidence type="ECO:0000256" key="1">
    <source>
        <dbReference type="SAM" id="MobiDB-lite"/>
    </source>
</evidence>
<proteinExistence type="predicted"/>
<gene>
    <name evidence="2" type="ORF">O181_026383</name>
</gene>